<comment type="similarity">
    <text evidence="1">In the C-terminal section; belongs to the class-I pyridoxal-phosphate-dependent aminotransferase family.</text>
</comment>
<evidence type="ECO:0000256" key="5">
    <source>
        <dbReference type="ARBA" id="ARBA00023163"/>
    </source>
</evidence>
<dbReference type="Gene3D" id="3.40.640.10">
    <property type="entry name" value="Type I PLP-dependent aspartate aminotransferase-like (Major domain)"/>
    <property type="match status" value="1"/>
</dbReference>
<protein>
    <submittedName>
        <fullName evidence="7">PLP-dependent aminotransferase family protein</fullName>
    </submittedName>
</protein>
<dbReference type="InterPro" id="IPR004839">
    <property type="entry name" value="Aminotransferase_I/II_large"/>
</dbReference>
<dbReference type="GO" id="GO:0008483">
    <property type="term" value="F:transaminase activity"/>
    <property type="evidence" value="ECO:0007669"/>
    <property type="project" value="UniProtKB-KW"/>
</dbReference>
<dbReference type="EMBL" id="JBHMEP010000002">
    <property type="protein sequence ID" value="MFB9135312.1"/>
    <property type="molecule type" value="Genomic_DNA"/>
</dbReference>
<dbReference type="Pfam" id="PF00155">
    <property type="entry name" value="Aminotran_1_2"/>
    <property type="match status" value="1"/>
</dbReference>
<dbReference type="SUPFAM" id="SSF53383">
    <property type="entry name" value="PLP-dependent transferases"/>
    <property type="match status" value="1"/>
</dbReference>
<sequence>MSKYRALAERFIEDIHQGKLQAGSKLPSLRKLAQLHQISMTTAVNCYQEMESLGWLESRPQAGFFITSHAPINEPEWAAFTSQSAPSIQLPPLQELDGPFGISRLRLDTSTIEPLQKSFRTGLRISQQRLGYYPHPQGEPRLRHALANHFAQSGISLDTEQLVITHGCLDAVKKALLATTNKGDCVAISSPCYNGLLSLLAQLERNIVEIPSRSDGIDLDQLEAQLDAGQIQAGLFCTTHMNPQGITMSVKQKQRLARLAAKYQTPIIEDDVYIELAHSDFTPLPASDYDTSGYMIWCGSVSKTLSPSYRLGWCYSRRYRDQLIATDFGLSIPLQYAIADFIASGHYSKHLKRARTQLKLDKQRYLHHLASALPQGTRITNPDGGLVLWLQLPNFDSVSFLHLAEQKRIAIRAGHFFTASARYRDCLRLNIGWGYDPEQLATLCKLIAQHCQANIG</sequence>
<keyword evidence="4" id="KW-0238">DNA-binding</keyword>
<dbReference type="SUPFAM" id="SSF46785">
    <property type="entry name" value="Winged helix' DNA-binding domain"/>
    <property type="match status" value="1"/>
</dbReference>
<dbReference type="InterPro" id="IPR036390">
    <property type="entry name" value="WH_DNA-bd_sf"/>
</dbReference>
<dbReference type="CDD" id="cd07377">
    <property type="entry name" value="WHTH_GntR"/>
    <property type="match status" value="1"/>
</dbReference>
<dbReference type="PANTHER" id="PTHR46577">
    <property type="entry name" value="HTH-TYPE TRANSCRIPTIONAL REGULATORY PROTEIN GABR"/>
    <property type="match status" value="1"/>
</dbReference>
<dbReference type="CDD" id="cd00609">
    <property type="entry name" value="AAT_like"/>
    <property type="match status" value="1"/>
</dbReference>
<evidence type="ECO:0000256" key="2">
    <source>
        <dbReference type="ARBA" id="ARBA00022898"/>
    </source>
</evidence>
<dbReference type="RefSeq" id="WP_390192044.1">
    <property type="nucleotide sequence ID" value="NZ_JBHMEP010000002.1"/>
</dbReference>
<dbReference type="InterPro" id="IPR015421">
    <property type="entry name" value="PyrdxlP-dep_Trfase_major"/>
</dbReference>
<dbReference type="PANTHER" id="PTHR46577:SF2">
    <property type="entry name" value="TRANSCRIPTIONAL REGULATORY PROTEIN"/>
    <property type="match status" value="1"/>
</dbReference>
<gene>
    <name evidence="7" type="ORF">ACFFUV_10095</name>
</gene>
<feature type="domain" description="HTH gntR-type" evidence="6">
    <location>
        <begin position="1"/>
        <end position="69"/>
    </location>
</feature>
<dbReference type="Pfam" id="PF00392">
    <property type="entry name" value="GntR"/>
    <property type="match status" value="1"/>
</dbReference>
<keyword evidence="3" id="KW-0805">Transcription regulation</keyword>
<dbReference type="Proteomes" id="UP001589645">
    <property type="component" value="Unassembled WGS sequence"/>
</dbReference>
<keyword evidence="8" id="KW-1185">Reference proteome</keyword>
<evidence type="ECO:0000256" key="1">
    <source>
        <dbReference type="ARBA" id="ARBA00005384"/>
    </source>
</evidence>
<dbReference type="Gene3D" id="1.10.10.10">
    <property type="entry name" value="Winged helix-like DNA-binding domain superfamily/Winged helix DNA-binding domain"/>
    <property type="match status" value="1"/>
</dbReference>
<dbReference type="InterPro" id="IPR051446">
    <property type="entry name" value="HTH_trans_reg/aminotransferase"/>
</dbReference>
<evidence type="ECO:0000259" key="6">
    <source>
        <dbReference type="PROSITE" id="PS50949"/>
    </source>
</evidence>
<name>A0ABV5HNJ4_9VIBR</name>
<evidence type="ECO:0000256" key="3">
    <source>
        <dbReference type="ARBA" id="ARBA00023015"/>
    </source>
</evidence>
<keyword evidence="7" id="KW-0808">Transferase</keyword>
<dbReference type="InterPro" id="IPR015424">
    <property type="entry name" value="PyrdxlP-dep_Trfase"/>
</dbReference>
<keyword evidence="5" id="KW-0804">Transcription</keyword>
<reference evidence="7 8" key="1">
    <citation type="submission" date="2024-09" db="EMBL/GenBank/DDBJ databases">
        <authorList>
            <person name="Sun Q."/>
            <person name="Mori K."/>
        </authorList>
    </citation>
    <scope>NUCLEOTIDE SEQUENCE [LARGE SCALE GENOMIC DNA]</scope>
    <source>
        <strain evidence="7 8">CECT 8064</strain>
    </source>
</reference>
<dbReference type="PROSITE" id="PS50949">
    <property type="entry name" value="HTH_GNTR"/>
    <property type="match status" value="1"/>
</dbReference>
<evidence type="ECO:0000313" key="7">
    <source>
        <dbReference type="EMBL" id="MFB9135312.1"/>
    </source>
</evidence>
<evidence type="ECO:0000313" key="8">
    <source>
        <dbReference type="Proteomes" id="UP001589645"/>
    </source>
</evidence>
<organism evidence="7 8">
    <name type="scientific">Vibrio olivae</name>
    <dbReference type="NCBI Taxonomy" id="1243002"/>
    <lineage>
        <taxon>Bacteria</taxon>
        <taxon>Pseudomonadati</taxon>
        <taxon>Pseudomonadota</taxon>
        <taxon>Gammaproteobacteria</taxon>
        <taxon>Vibrionales</taxon>
        <taxon>Vibrionaceae</taxon>
        <taxon>Vibrio</taxon>
    </lineage>
</organism>
<evidence type="ECO:0000256" key="4">
    <source>
        <dbReference type="ARBA" id="ARBA00023125"/>
    </source>
</evidence>
<dbReference type="InterPro" id="IPR000524">
    <property type="entry name" value="Tscrpt_reg_HTH_GntR"/>
</dbReference>
<comment type="caution">
    <text evidence="7">The sequence shown here is derived from an EMBL/GenBank/DDBJ whole genome shotgun (WGS) entry which is preliminary data.</text>
</comment>
<proteinExistence type="inferred from homology"/>
<accession>A0ABV5HNJ4</accession>
<dbReference type="SMART" id="SM00345">
    <property type="entry name" value="HTH_GNTR"/>
    <property type="match status" value="1"/>
</dbReference>
<dbReference type="InterPro" id="IPR036388">
    <property type="entry name" value="WH-like_DNA-bd_sf"/>
</dbReference>
<keyword evidence="2" id="KW-0663">Pyridoxal phosphate</keyword>
<keyword evidence="7" id="KW-0032">Aminotransferase</keyword>